<dbReference type="OrthoDB" id="8253460at2"/>
<name>A0A0D6PDH2_9PROT</name>
<keyword evidence="3" id="KW-1185">Reference proteome</keyword>
<sequence length="118" mass="12526">MQAESGFTLLEVMVAFIIAALACLVLYKAGFSGVGEGLTAARYQEAVVRAQSHLAALGPLTKLQPEHLSGNDGSGFHWQIRISPGPSVGTLTLYNLQVTERFGNRAVTLSTKRLGPNA</sequence>
<reference evidence="2 3" key="1">
    <citation type="submission" date="2012-11" db="EMBL/GenBank/DDBJ databases">
        <title>Whole genome sequence of Acidocella aminolytica 101 = DSM 11237.</title>
        <authorList>
            <person name="Azuma Y."/>
            <person name="Higashiura N."/>
            <person name="Hirakawa H."/>
            <person name="Matsushita K."/>
        </authorList>
    </citation>
    <scope>NUCLEOTIDE SEQUENCE [LARGE SCALE GENOMIC DNA]</scope>
    <source>
        <strain evidence="3">101 / DSM 11237</strain>
    </source>
</reference>
<evidence type="ECO:0000313" key="2">
    <source>
        <dbReference type="EMBL" id="GAN79406.1"/>
    </source>
</evidence>
<dbReference type="Pfam" id="PF07963">
    <property type="entry name" value="N_methyl"/>
    <property type="match status" value="1"/>
</dbReference>
<dbReference type="EMBL" id="BANC01000020">
    <property type="protein sequence ID" value="GAN79406.1"/>
    <property type="molecule type" value="Genomic_DNA"/>
</dbReference>
<feature type="transmembrane region" description="Helical" evidence="1">
    <location>
        <begin position="6"/>
        <end position="27"/>
    </location>
</feature>
<accession>A0A0D6PDH2</accession>
<keyword evidence="1" id="KW-1133">Transmembrane helix</keyword>
<proteinExistence type="predicted"/>
<comment type="caution">
    <text evidence="2">The sequence shown here is derived from an EMBL/GenBank/DDBJ whole genome shotgun (WGS) entry which is preliminary data.</text>
</comment>
<dbReference type="InterPro" id="IPR012902">
    <property type="entry name" value="N_methyl_site"/>
</dbReference>
<evidence type="ECO:0000256" key="1">
    <source>
        <dbReference type="SAM" id="Phobius"/>
    </source>
</evidence>
<protein>
    <submittedName>
        <fullName evidence="2">Pseudopilin I</fullName>
    </submittedName>
</protein>
<dbReference type="Proteomes" id="UP000032668">
    <property type="component" value="Unassembled WGS sequence"/>
</dbReference>
<keyword evidence="1" id="KW-0472">Membrane</keyword>
<dbReference type="AlphaFoldDB" id="A0A0D6PDH2"/>
<dbReference type="STRING" id="1120923.SAMN02746095_00400"/>
<evidence type="ECO:0000313" key="3">
    <source>
        <dbReference type="Proteomes" id="UP000032668"/>
    </source>
</evidence>
<dbReference type="RefSeq" id="WP_048877845.1">
    <property type="nucleotide sequence ID" value="NZ_BANC01000020.1"/>
</dbReference>
<dbReference type="NCBIfam" id="TIGR02532">
    <property type="entry name" value="IV_pilin_GFxxxE"/>
    <property type="match status" value="1"/>
</dbReference>
<organism evidence="2 3">
    <name type="scientific">Acidocella aminolytica 101 = DSM 11237</name>
    <dbReference type="NCBI Taxonomy" id="1120923"/>
    <lineage>
        <taxon>Bacteria</taxon>
        <taxon>Pseudomonadati</taxon>
        <taxon>Pseudomonadota</taxon>
        <taxon>Alphaproteobacteria</taxon>
        <taxon>Acetobacterales</taxon>
        <taxon>Acidocellaceae</taxon>
        <taxon>Acidocella</taxon>
    </lineage>
</organism>
<keyword evidence="1" id="KW-0812">Transmembrane</keyword>
<gene>
    <name evidence="2" type="ORF">Aam_020_170</name>
</gene>